<dbReference type="RefSeq" id="WP_009187209.1">
    <property type="nucleotide sequence ID" value="NZ_AMGM01000214.1"/>
</dbReference>
<dbReference type="GO" id="GO:0003677">
    <property type="term" value="F:DNA binding"/>
    <property type="evidence" value="ECO:0007669"/>
    <property type="project" value="InterPro"/>
</dbReference>
<evidence type="ECO:0000313" key="3">
    <source>
        <dbReference type="Proteomes" id="UP000004478"/>
    </source>
</evidence>
<comment type="caution">
    <text evidence="2">The sequence shown here is derived from an EMBL/GenBank/DDBJ whole genome shotgun (WGS) entry which is preliminary data.</text>
</comment>
<proteinExistence type="predicted"/>
<feature type="domain" description="Transposase IS4-like" evidence="1">
    <location>
        <begin position="110"/>
        <end position="280"/>
    </location>
</feature>
<accession>K1L5A3</accession>
<name>K1L5A3_CECL9</name>
<dbReference type="EMBL" id="AMGM01000214">
    <property type="protein sequence ID" value="EKB47207.1"/>
    <property type="molecule type" value="Genomic_DNA"/>
</dbReference>
<dbReference type="GO" id="GO:0004803">
    <property type="term" value="F:transposase activity"/>
    <property type="evidence" value="ECO:0007669"/>
    <property type="project" value="InterPro"/>
</dbReference>
<dbReference type="Proteomes" id="UP000004478">
    <property type="component" value="Unassembled WGS sequence"/>
</dbReference>
<evidence type="ECO:0000313" key="2">
    <source>
        <dbReference type="EMBL" id="EKB47207.1"/>
    </source>
</evidence>
<keyword evidence="3" id="KW-1185">Reference proteome</keyword>
<dbReference type="AlphaFoldDB" id="K1L5A3"/>
<dbReference type="NCBIfam" id="NF033520">
    <property type="entry name" value="transpos_IS982"/>
    <property type="match status" value="1"/>
</dbReference>
<dbReference type="GO" id="GO:0006313">
    <property type="term" value="P:DNA transposition"/>
    <property type="evidence" value="ECO:0007669"/>
    <property type="project" value="InterPro"/>
</dbReference>
<reference evidence="2 3" key="1">
    <citation type="journal article" date="2012" name="J. Bacteriol.">
        <title>Draft Genome Sequence of Cecembia lonarensis Strain LW9T, Isolated from Lonar Lake, a Haloalkaline Lake in India.</title>
        <authorList>
            <person name="Shivaji S."/>
            <person name="Ara S."/>
            <person name="Singh A."/>
            <person name="Pinnaka A.K."/>
        </authorList>
    </citation>
    <scope>NUCLEOTIDE SEQUENCE [LARGE SCALE GENOMIC DNA]</scope>
    <source>
        <strain evidence="2 3">LW9</strain>
    </source>
</reference>
<organism evidence="2 3">
    <name type="scientific">Cecembia lonarensis (strain CCUG 58316 / KCTC 22772 / LW9)</name>
    <dbReference type="NCBI Taxonomy" id="1225176"/>
    <lineage>
        <taxon>Bacteria</taxon>
        <taxon>Pseudomonadati</taxon>
        <taxon>Bacteroidota</taxon>
        <taxon>Cytophagia</taxon>
        <taxon>Cytophagales</taxon>
        <taxon>Cyclobacteriaceae</taxon>
        <taxon>Cecembia</taxon>
    </lineage>
</organism>
<dbReference type="PATRIC" id="fig|1225176.3.peg.4477"/>
<dbReference type="OrthoDB" id="706456at2"/>
<evidence type="ECO:0000259" key="1">
    <source>
        <dbReference type="Pfam" id="PF01609"/>
    </source>
</evidence>
<protein>
    <submittedName>
        <fullName evidence="2">Transposase DDE domain protein</fullName>
    </submittedName>
</protein>
<gene>
    <name evidence="2" type="ORF">B879_04199</name>
</gene>
<dbReference type="Pfam" id="PF01609">
    <property type="entry name" value="DDE_Tnp_1"/>
    <property type="match status" value="1"/>
</dbReference>
<sequence length="301" mass="35151">MHDIKSNFDKVLQTIKSLNLSVFDPSGNLTKPGPRPEFSDLEVIALTITSEYMSLDSENWLFGKIRSDYSDAFSNIIDRSRFNRRKRGLFYVLDLVRRSLAERFLEFEEYFIIDSMPLEICKLSRERRSKICSEVYETSPEKGYCASQKMYFYGYKLQGVCSVNGVFQSIELTKANVHDTTFLSEMNSQLSECVLIGDKGYLSSSIQLDLFHTANIKLETPMRSNQKNYVKQDWLFRKTRKRLETLFSQLCDQFMIRRNYAKTFNGFKTRILAKITALTLIQYINKFVFDRPINNLKVAIT</sequence>
<dbReference type="InterPro" id="IPR002559">
    <property type="entry name" value="Transposase_11"/>
</dbReference>